<dbReference type="Gene3D" id="3.50.50.60">
    <property type="entry name" value="FAD/NAD(P)-binding domain"/>
    <property type="match status" value="1"/>
</dbReference>
<feature type="non-terminal residue" evidence="1">
    <location>
        <position position="41"/>
    </location>
</feature>
<dbReference type="InterPro" id="IPR036188">
    <property type="entry name" value="FAD/NAD-bd_sf"/>
</dbReference>
<gene>
    <name evidence="1" type="ORF">METZ01_LOCUS231274</name>
</gene>
<dbReference type="EMBL" id="UINC01057365">
    <property type="protein sequence ID" value="SVB78420.1"/>
    <property type="molecule type" value="Genomic_DNA"/>
</dbReference>
<reference evidence="1" key="1">
    <citation type="submission" date="2018-05" db="EMBL/GenBank/DDBJ databases">
        <authorList>
            <person name="Lanie J.A."/>
            <person name="Ng W.-L."/>
            <person name="Kazmierczak K.M."/>
            <person name="Andrzejewski T.M."/>
            <person name="Davidsen T.M."/>
            <person name="Wayne K.J."/>
            <person name="Tettelin H."/>
            <person name="Glass J.I."/>
            <person name="Rusch D."/>
            <person name="Podicherti R."/>
            <person name="Tsui H.-C.T."/>
            <person name="Winkler M.E."/>
        </authorList>
    </citation>
    <scope>NUCLEOTIDE SEQUENCE</scope>
</reference>
<accession>A0A382GTJ0</accession>
<dbReference type="AlphaFoldDB" id="A0A382GTJ0"/>
<proteinExistence type="predicted"/>
<organism evidence="1">
    <name type="scientific">marine metagenome</name>
    <dbReference type="NCBI Taxonomy" id="408172"/>
    <lineage>
        <taxon>unclassified sequences</taxon>
        <taxon>metagenomes</taxon>
        <taxon>ecological metagenomes</taxon>
    </lineage>
</organism>
<evidence type="ECO:0000313" key="1">
    <source>
        <dbReference type="EMBL" id="SVB78420.1"/>
    </source>
</evidence>
<dbReference type="SUPFAM" id="SSF51905">
    <property type="entry name" value="FAD/NAD(P)-binding domain"/>
    <property type="match status" value="1"/>
</dbReference>
<sequence>MGRKITLIGAGLTGPLLAAYLTQHGYEVDIYERRSDMRKET</sequence>
<dbReference type="Pfam" id="PF13450">
    <property type="entry name" value="NAD_binding_8"/>
    <property type="match status" value="1"/>
</dbReference>
<protein>
    <submittedName>
        <fullName evidence="1">Uncharacterized protein</fullName>
    </submittedName>
</protein>
<name>A0A382GTJ0_9ZZZZ</name>